<dbReference type="Pfam" id="PF01352">
    <property type="entry name" value="KRAB"/>
    <property type="match status" value="1"/>
</dbReference>
<feature type="compositionally biased region" description="Low complexity" evidence="1">
    <location>
        <begin position="101"/>
        <end position="112"/>
    </location>
</feature>
<dbReference type="Proteomes" id="UP000031443">
    <property type="component" value="Unassembled WGS sequence"/>
</dbReference>
<name>M7AJM9_CHEMY</name>
<dbReference type="EMBL" id="KB592104">
    <property type="protein sequence ID" value="EMP25286.1"/>
    <property type="molecule type" value="Genomic_DNA"/>
</dbReference>
<evidence type="ECO:0000259" key="2">
    <source>
        <dbReference type="PROSITE" id="PS50805"/>
    </source>
</evidence>
<dbReference type="SUPFAM" id="SSF48726">
    <property type="entry name" value="Immunoglobulin"/>
    <property type="match status" value="1"/>
</dbReference>
<organism evidence="3 4">
    <name type="scientific">Chelonia mydas</name>
    <name type="common">Green sea-turtle</name>
    <name type="synonym">Chelonia agassizi</name>
    <dbReference type="NCBI Taxonomy" id="8469"/>
    <lineage>
        <taxon>Eukaryota</taxon>
        <taxon>Metazoa</taxon>
        <taxon>Chordata</taxon>
        <taxon>Craniata</taxon>
        <taxon>Vertebrata</taxon>
        <taxon>Euteleostomi</taxon>
        <taxon>Archelosauria</taxon>
        <taxon>Testudinata</taxon>
        <taxon>Testudines</taxon>
        <taxon>Cryptodira</taxon>
        <taxon>Durocryptodira</taxon>
        <taxon>Americhelydia</taxon>
        <taxon>Chelonioidea</taxon>
        <taxon>Cheloniidae</taxon>
        <taxon>Chelonia</taxon>
    </lineage>
</organism>
<dbReference type="InterPro" id="IPR036179">
    <property type="entry name" value="Ig-like_dom_sf"/>
</dbReference>
<dbReference type="InterPro" id="IPR001909">
    <property type="entry name" value="KRAB"/>
</dbReference>
<dbReference type="PANTHER" id="PTHR23232">
    <property type="entry name" value="KRAB DOMAIN C2H2 ZINC FINGER"/>
    <property type="match status" value="1"/>
</dbReference>
<dbReference type="CDD" id="cd07765">
    <property type="entry name" value="KRAB_A-box"/>
    <property type="match status" value="1"/>
</dbReference>
<dbReference type="Gene3D" id="6.10.140.140">
    <property type="match status" value="1"/>
</dbReference>
<evidence type="ECO:0000256" key="1">
    <source>
        <dbReference type="SAM" id="MobiDB-lite"/>
    </source>
</evidence>
<accession>M7AJM9</accession>
<keyword evidence="4" id="KW-1185">Reference proteome</keyword>
<dbReference type="InterPro" id="IPR036051">
    <property type="entry name" value="KRAB_dom_sf"/>
</dbReference>
<dbReference type="PANTHER" id="PTHR23232:SF142">
    <property type="entry name" value="GASTRULA ZINC FINGER PROTEIN XLCGF57.1-LIKE-RELATED"/>
    <property type="match status" value="1"/>
</dbReference>
<dbReference type="GO" id="GO:0006355">
    <property type="term" value="P:regulation of DNA-templated transcription"/>
    <property type="evidence" value="ECO:0007669"/>
    <property type="project" value="InterPro"/>
</dbReference>
<feature type="region of interest" description="Disordered" evidence="1">
    <location>
        <begin position="33"/>
        <end position="285"/>
    </location>
</feature>
<proteinExistence type="predicted"/>
<dbReference type="InterPro" id="IPR050169">
    <property type="entry name" value="Krueppel_C2H2_ZnF"/>
</dbReference>
<sequence length="626" mass="72311">MYAKRLKSDLVELCRQRGLRIGRSTKEQLIAQLEERDRLDDPIPVPEGSRPADAAWALGPDQAGRGQSAAQDIPRPFLPRPGGGVGGIPANTEGTLTPAASRGSSRRSSPSLERMRLEWERERKMRELEDHEKQRQHEEKQRQHEQEEKEKQRQHEQEEKEKQRQHEQEEKEKQRQHEQEEKEKQRQHEQEEKEKQRQHEQEEKEKQRQHEQEEKEKQRQHEQEEKERERQEKEKQRQREQEEKEKQRQHEQEEKERERQEKERERQRRSVTSHPSRDQGREMAAVEPAQGLVTFEDVAVYFTEEKWALLDPAQRALCGDIMQESYENVTSLVSGGSSGNYSCGYEIKDSDNQVIRSQLSFPQRLIITGTLPAPTLYLNHTSARPGDSVRLQCSVFSWALATRIIFFKDGEEVSSQSSLRGKLTYDYDHVVSGGSSGNYSWNPPPPHFSPISAEMTQPRQLGDRDIMERSHWKGAEEVIKSNQCNQGGPFPTVDKKVIHGPREKKHRHTRPSVCSGTDVISAPLAEMQDSSVCSRITEPPKIRGNHKGRAARKLWTVSKAKAVQCTVHKVVQEKIKLGKILKLGIPTLLTLCIESSTPESTQCCSEIPFQIKVYKNHKEGPPKSQK</sequence>
<evidence type="ECO:0000313" key="4">
    <source>
        <dbReference type="Proteomes" id="UP000031443"/>
    </source>
</evidence>
<dbReference type="AlphaFoldDB" id="M7AJM9"/>
<reference evidence="4" key="1">
    <citation type="journal article" date="2013" name="Nat. Genet.">
        <title>The draft genomes of soft-shell turtle and green sea turtle yield insights into the development and evolution of the turtle-specific body plan.</title>
        <authorList>
            <person name="Wang Z."/>
            <person name="Pascual-Anaya J."/>
            <person name="Zadissa A."/>
            <person name="Li W."/>
            <person name="Niimura Y."/>
            <person name="Huang Z."/>
            <person name="Li C."/>
            <person name="White S."/>
            <person name="Xiong Z."/>
            <person name="Fang D."/>
            <person name="Wang B."/>
            <person name="Ming Y."/>
            <person name="Chen Y."/>
            <person name="Zheng Y."/>
            <person name="Kuraku S."/>
            <person name="Pignatelli M."/>
            <person name="Herrero J."/>
            <person name="Beal K."/>
            <person name="Nozawa M."/>
            <person name="Li Q."/>
            <person name="Wang J."/>
            <person name="Zhang H."/>
            <person name="Yu L."/>
            <person name="Shigenobu S."/>
            <person name="Wang J."/>
            <person name="Liu J."/>
            <person name="Flicek P."/>
            <person name="Searle S."/>
            <person name="Wang J."/>
            <person name="Kuratani S."/>
            <person name="Yin Y."/>
            <person name="Aken B."/>
            <person name="Zhang G."/>
            <person name="Irie N."/>
        </authorList>
    </citation>
    <scope>NUCLEOTIDE SEQUENCE [LARGE SCALE GENOMIC DNA]</scope>
</reference>
<dbReference type="SUPFAM" id="SSF109640">
    <property type="entry name" value="KRAB domain (Kruppel-associated box)"/>
    <property type="match status" value="1"/>
</dbReference>
<protein>
    <submittedName>
        <fullName evidence="3">Reticulocyte-binding protein 2 like protein a</fullName>
    </submittedName>
</protein>
<gene>
    <name evidence="3" type="ORF">UY3_17646</name>
</gene>
<feature type="domain" description="KRAB" evidence="2">
    <location>
        <begin position="293"/>
        <end position="410"/>
    </location>
</feature>
<evidence type="ECO:0000313" key="3">
    <source>
        <dbReference type="EMBL" id="EMP25286.1"/>
    </source>
</evidence>
<dbReference type="STRING" id="8469.M7AJM9"/>
<feature type="compositionally biased region" description="Basic and acidic residues" evidence="1">
    <location>
        <begin position="113"/>
        <end position="268"/>
    </location>
</feature>
<dbReference type="SMART" id="SM00349">
    <property type="entry name" value="KRAB"/>
    <property type="match status" value="1"/>
</dbReference>
<dbReference type="PROSITE" id="PS50805">
    <property type="entry name" value="KRAB"/>
    <property type="match status" value="1"/>
</dbReference>